<evidence type="ECO:0000256" key="3">
    <source>
        <dbReference type="SAM" id="SignalP"/>
    </source>
</evidence>
<dbReference type="SMART" id="SM00387">
    <property type="entry name" value="HATPase_c"/>
    <property type="match status" value="1"/>
</dbReference>
<comment type="caution">
    <text evidence="5">The sequence shown here is derived from an EMBL/GenBank/DDBJ whole genome shotgun (WGS) entry which is preliminary data.</text>
</comment>
<dbReference type="InterPro" id="IPR013783">
    <property type="entry name" value="Ig-like_fold"/>
</dbReference>
<keyword evidence="6" id="KW-1185">Reference proteome</keyword>
<sequence>MKHLIGCVFLLLFVNVSLAQSDFSDYSVRHFTSENGLSQNTVKAIAPDNYGFIWLATETGLLRFDGNNFKLYDKNNTGIQTSRMADIYAIPCQEELMALTGSNELLMIAEGKARRYSSDFHTFYLPATLKHLYLRPARWLHQLPDVDSVVFRLNKKITALVKFGHGVVWYDNRSAIGQTRLSTMTDSGETFAAGDAVYYGAPGFAGNKIKRITRNGIQEVAVTGDLIKLQENRNSGGGHVESQPGTGQLFFVTAHSLYQIIPLPDGNIDTRLLLTGFELKHELIHAVYYDSLHQRIFLGSLTDGLYILDRKQFYTAIYEGKEAHPIANVIYDQVAFSDSSVITGNGTVFATNPNTPPMFRKFPGYDNKDDTYLSSLFRSRNGNIWIGGINELYVRDPSASKVLGKWMLELPKSMTEDAQGRLWIGTEGKGLFRLNPRQAEAPQQILSSHDRIMCMEWEGDQLLWISTVRHLLRLHTNTNVVDTIHALTDKTTRSLYIPEPGTVWICTYEDGLFLWQNGTITHFPFRNYPPLKTVHKILEDNKGFFWISTNYGLYRAKKEELLAFANNKKSEPYLLYYNKEAGFLTNEFNGGSQEVGVKLRNGVFSFSSMNGVVFFKPGNIRPELPDSKMIIDKLEVDDREVLLDTTLTKLHRDFKTLKITVTSAYMGNLVNLRYEYKLNSDTDWRKTYNGTVILSSLPPGQNTILIRKRKGFSTNDFEYCGLNLYMPRAWWQTGWFYLIALVGLALLVWAIVQMRVRYWQRRNRVLEVTIHNRTKDLTNIIHDLERSENKLGEQLRFQRMLNEQIAHDITTPLKYLTMFTKNVMSRSEKQHDELYTDLEHIHQGTDRIYEVVQQLGQYMRSRLSKNISGTSVHLHELAAQKLNLFKIAAEARHNTIDNRIAVDLSVHQNESLISIILHNLIDNAVKNTEHGTIVIDASTKNGLIKLTVADSGKGLSLTQIKAYNDYFKNETIASSRFVAGFGFLIIKEIATLLKIKIKVMAGVDKGLVFELTMLSGQLTVDS</sequence>
<dbReference type="PROSITE" id="PS50109">
    <property type="entry name" value="HIS_KIN"/>
    <property type="match status" value="1"/>
</dbReference>
<evidence type="ECO:0000313" key="6">
    <source>
        <dbReference type="Proteomes" id="UP000248745"/>
    </source>
</evidence>
<protein>
    <recommendedName>
        <fullName evidence="4">Histidine kinase domain-containing protein</fullName>
    </recommendedName>
</protein>
<feature type="chain" id="PRO_5016143728" description="Histidine kinase domain-containing protein" evidence="3">
    <location>
        <begin position="20"/>
        <end position="1022"/>
    </location>
</feature>
<dbReference type="OrthoDB" id="8676692at2"/>
<dbReference type="Gene3D" id="2.130.10.10">
    <property type="entry name" value="YVTN repeat-like/Quinoprotein amine dehydrogenase"/>
    <property type="match status" value="3"/>
</dbReference>
<dbReference type="InterPro" id="IPR005467">
    <property type="entry name" value="His_kinase_dom"/>
</dbReference>
<keyword evidence="2" id="KW-0472">Membrane</keyword>
<dbReference type="InterPro" id="IPR015943">
    <property type="entry name" value="WD40/YVTN_repeat-like_dom_sf"/>
</dbReference>
<dbReference type="GO" id="GO:0000155">
    <property type="term" value="F:phosphorelay sensor kinase activity"/>
    <property type="evidence" value="ECO:0007669"/>
    <property type="project" value="InterPro"/>
</dbReference>
<dbReference type="EMBL" id="QKTW01000007">
    <property type="protein sequence ID" value="PZF74051.1"/>
    <property type="molecule type" value="Genomic_DNA"/>
</dbReference>
<dbReference type="SUPFAM" id="SSF55874">
    <property type="entry name" value="ATPase domain of HSP90 chaperone/DNA topoisomerase II/histidine kinase"/>
    <property type="match status" value="1"/>
</dbReference>
<reference evidence="5 6" key="1">
    <citation type="submission" date="2018-06" db="EMBL/GenBank/DDBJ databases">
        <title>Mucibacter soli gen. nov., sp. nov., a new member of the family Chitinophagaceae producing mucin.</title>
        <authorList>
            <person name="Kim M.-K."/>
            <person name="Park S."/>
            <person name="Kim T.-S."/>
            <person name="Joung Y."/>
            <person name="Han J.-H."/>
            <person name="Kim S.B."/>
        </authorList>
    </citation>
    <scope>NUCLEOTIDE SEQUENCE [LARGE SCALE GENOMIC DNA]</scope>
    <source>
        <strain evidence="5 6">R1-15</strain>
    </source>
</reference>
<feature type="transmembrane region" description="Helical" evidence="2">
    <location>
        <begin position="734"/>
        <end position="752"/>
    </location>
</feature>
<proteinExistence type="predicted"/>
<dbReference type="Pfam" id="PF07494">
    <property type="entry name" value="Reg_prop"/>
    <property type="match status" value="2"/>
</dbReference>
<dbReference type="RefSeq" id="WP_110997793.1">
    <property type="nucleotide sequence ID" value="NZ_QKTW01000007.1"/>
</dbReference>
<dbReference type="Gene3D" id="2.60.40.10">
    <property type="entry name" value="Immunoglobulins"/>
    <property type="match status" value="1"/>
</dbReference>
<dbReference type="InterPro" id="IPR003594">
    <property type="entry name" value="HATPase_dom"/>
</dbReference>
<feature type="signal peptide" evidence="3">
    <location>
        <begin position="1"/>
        <end position="19"/>
    </location>
</feature>
<keyword evidence="2" id="KW-1133">Transmembrane helix</keyword>
<evidence type="ECO:0000256" key="1">
    <source>
        <dbReference type="ARBA" id="ARBA00022553"/>
    </source>
</evidence>
<dbReference type="InterPro" id="IPR036890">
    <property type="entry name" value="HATPase_C_sf"/>
</dbReference>
<dbReference type="Gene3D" id="3.30.565.10">
    <property type="entry name" value="Histidine kinase-like ATPase, C-terminal domain"/>
    <property type="match status" value="1"/>
</dbReference>
<dbReference type="SUPFAM" id="SSF47384">
    <property type="entry name" value="Homodimeric domain of signal transducing histidine kinase"/>
    <property type="match status" value="1"/>
</dbReference>
<keyword evidence="1" id="KW-0597">Phosphoprotein</keyword>
<evidence type="ECO:0000313" key="5">
    <source>
        <dbReference type="EMBL" id="PZF74051.1"/>
    </source>
</evidence>
<dbReference type="Proteomes" id="UP000248745">
    <property type="component" value="Unassembled WGS sequence"/>
</dbReference>
<evidence type="ECO:0000259" key="4">
    <source>
        <dbReference type="PROSITE" id="PS50109"/>
    </source>
</evidence>
<dbReference type="CDD" id="cd00075">
    <property type="entry name" value="HATPase"/>
    <property type="match status" value="1"/>
</dbReference>
<name>A0A2W2AFH3_9BACT</name>
<dbReference type="InterPro" id="IPR011110">
    <property type="entry name" value="Reg_prop"/>
</dbReference>
<dbReference type="SUPFAM" id="SSF63829">
    <property type="entry name" value="Calcium-dependent phosphotriesterase"/>
    <property type="match status" value="1"/>
</dbReference>
<organism evidence="5 6">
    <name type="scientific">Taibaiella soli</name>
    <dbReference type="NCBI Taxonomy" id="1649169"/>
    <lineage>
        <taxon>Bacteria</taxon>
        <taxon>Pseudomonadati</taxon>
        <taxon>Bacteroidota</taxon>
        <taxon>Chitinophagia</taxon>
        <taxon>Chitinophagales</taxon>
        <taxon>Chitinophagaceae</taxon>
        <taxon>Taibaiella</taxon>
    </lineage>
</organism>
<dbReference type="Pfam" id="PF02518">
    <property type="entry name" value="HATPase_c"/>
    <property type="match status" value="1"/>
</dbReference>
<keyword evidence="2" id="KW-0812">Transmembrane</keyword>
<dbReference type="PANTHER" id="PTHR43547:SF2">
    <property type="entry name" value="HYBRID SIGNAL TRANSDUCTION HISTIDINE KINASE C"/>
    <property type="match status" value="1"/>
</dbReference>
<dbReference type="Gene3D" id="1.10.287.130">
    <property type="match status" value="1"/>
</dbReference>
<dbReference type="InterPro" id="IPR036097">
    <property type="entry name" value="HisK_dim/P_sf"/>
</dbReference>
<gene>
    <name evidence="5" type="ORF">DN068_04990</name>
</gene>
<accession>A0A2W2AFH3</accession>
<dbReference type="AlphaFoldDB" id="A0A2W2AFH3"/>
<dbReference type="PANTHER" id="PTHR43547">
    <property type="entry name" value="TWO-COMPONENT HISTIDINE KINASE"/>
    <property type="match status" value="1"/>
</dbReference>
<keyword evidence="3" id="KW-0732">Signal</keyword>
<feature type="domain" description="Histidine kinase" evidence="4">
    <location>
        <begin position="804"/>
        <end position="1017"/>
    </location>
</feature>
<evidence type="ECO:0000256" key="2">
    <source>
        <dbReference type="SAM" id="Phobius"/>
    </source>
</evidence>